<comment type="similarity">
    <text evidence="6">Belongs to the NapF family.</text>
</comment>
<feature type="binding site" evidence="6">
    <location>
        <position position="36"/>
    </location>
    <ligand>
        <name>[4Fe-4S] cluster</name>
        <dbReference type="ChEBI" id="CHEBI:49883"/>
        <label>1</label>
    </ligand>
</feature>
<feature type="binding site" evidence="6">
    <location>
        <position position="141"/>
    </location>
    <ligand>
        <name>[4Fe-4S] cluster</name>
        <dbReference type="ChEBI" id="CHEBI:49883"/>
        <label>3</label>
    </ligand>
</feature>
<feature type="binding site" evidence="6">
    <location>
        <position position="71"/>
    </location>
    <ligand>
        <name>[4Fe-4S] cluster</name>
        <dbReference type="ChEBI" id="CHEBI:49883"/>
        <label>2</label>
    </ligand>
</feature>
<dbReference type="RefSeq" id="WP_251837270.1">
    <property type="nucleotide sequence ID" value="NZ_JACSQG010000009.1"/>
</dbReference>
<organism evidence="8 9">
    <name type="scientific">Serpens gallinarum</name>
    <dbReference type="NCBI Taxonomy" id="2763075"/>
    <lineage>
        <taxon>Bacteria</taxon>
        <taxon>Pseudomonadati</taxon>
        <taxon>Pseudomonadota</taxon>
        <taxon>Gammaproteobacteria</taxon>
        <taxon>Pseudomonadales</taxon>
        <taxon>Pseudomonadaceae</taxon>
        <taxon>Pseudomonas</taxon>
    </lineage>
</organism>
<comment type="subunit">
    <text evidence="6">Interacts with the cytoplasmic NapA precursor.</text>
</comment>
<feature type="binding site" evidence="6">
    <location>
        <position position="39"/>
    </location>
    <ligand>
        <name>[4Fe-4S] cluster</name>
        <dbReference type="ChEBI" id="CHEBI:49883"/>
        <label>1</label>
    </ligand>
</feature>
<dbReference type="HAMAP" id="MF_02201">
    <property type="entry name" value="NapF"/>
    <property type="match status" value="1"/>
</dbReference>
<dbReference type="CDD" id="cd10564">
    <property type="entry name" value="NapF_like"/>
    <property type="match status" value="1"/>
</dbReference>
<keyword evidence="6" id="KW-0963">Cytoplasm</keyword>
<dbReference type="NCBIfam" id="TIGR00402">
    <property type="entry name" value="napF"/>
    <property type="match status" value="1"/>
</dbReference>
<dbReference type="PROSITE" id="PS00198">
    <property type="entry name" value="4FE4S_FER_1"/>
    <property type="match status" value="2"/>
</dbReference>
<evidence type="ECO:0000256" key="1">
    <source>
        <dbReference type="ARBA" id="ARBA00022485"/>
    </source>
</evidence>
<feature type="binding site" evidence="6">
    <location>
        <position position="138"/>
    </location>
    <ligand>
        <name>[4Fe-4S] cluster</name>
        <dbReference type="ChEBI" id="CHEBI:49883"/>
        <label>3</label>
    </ligand>
</feature>
<evidence type="ECO:0000256" key="3">
    <source>
        <dbReference type="ARBA" id="ARBA00022737"/>
    </source>
</evidence>
<evidence type="ECO:0000313" key="8">
    <source>
        <dbReference type="EMBL" id="MBD7978486.1"/>
    </source>
</evidence>
<dbReference type="Pfam" id="PF12838">
    <property type="entry name" value="Fer4_7"/>
    <property type="match status" value="2"/>
</dbReference>
<feature type="binding site" evidence="6">
    <location>
        <position position="148"/>
    </location>
    <ligand>
        <name>[4Fe-4S] cluster</name>
        <dbReference type="ChEBI" id="CHEBI:49883"/>
        <label>3</label>
    </ligand>
</feature>
<comment type="caution">
    <text evidence="8">The sequence shown here is derived from an EMBL/GenBank/DDBJ whole genome shotgun (WGS) entry which is preliminary data.</text>
</comment>
<feature type="domain" description="4Fe-4S ferredoxin-type" evidence="7">
    <location>
        <begin position="129"/>
        <end position="158"/>
    </location>
</feature>
<dbReference type="InterPro" id="IPR017900">
    <property type="entry name" value="4Fe4S_Fe_S_CS"/>
</dbReference>
<name>A0ABR8TRT4_9PSED</name>
<evidence type="ECO:0000256" key="6">
    <source>
        <dbReference type="HAMAP-Rule" id="MF_02201"/>
    </source>
</evidence>
<dbReference type="InterPro" id="IPR004496">
    <property type="entry name" value="NapF"/>
</dbReference>
<dbReference type="InterPro" id="IPR050157">
    <property type="entry name" value="PSI_iron-sulfur_center"/>
</dbReference>
<feature type="domain" description="4Fe-4S ferredoxin-type" evidence="7">
    <location>
        <begin position="93"/>
        <end position="124"/>
    </location>
</feature>
<keyword evidence="3 6" id="KW-0677">Repeat</keyword>
<proteinExistence type="inferred from homology"/>
<evidence type="ECO:0000256" key="5">
    <source>
        <dbReference type="ARBA" id="ARBA00023014"/>
    </source>
</evidence>
<feature type="binding site" evidence="6">
    <location>
        <position position="75"/>
    </location>
    <ligand>
        <name>[4Fe-4S] cluster</name>
        <dbReference type="ChEBI" id="CHEBI:49883"/>
        <label>2</label>
    </ligand>
</feature>
<gene>
    <name evidence="6 8" type="primary">napF</name>
    <name evidence="8" type="ORF">H9642_14975</name>
</gene>
<comment type="subcellular location">
    <subcellularLocation>
        <location evidence="6">Cytoplasm</location>
    </subcellularLocation>
</comment>
<keyword evidence="2 6" id="KW-0479">Metal-binding</keyword>
<feature type="domain" description="4Fe-4S ferredoxin-type" evidence="7">
    <location>
        <begin position="22"/>
        <end position="53"/>
    </location>
</feature>
<dbReference type="PANTHER" id="PTHR24960:SF79">
    <property type="entry name" value="PHOTOSYSTEM I IRON-SULFUR CENTER"/>
    <property type="match status" value="1"/>
</dbReference>
<comment type="function">
    <text evidence="6">Could be involved in the maturation of NapA, the catalytic subunit of the periplasmic nitrate reductase, before its export into the periplasm.</text>
</comment>
<sequence>MDASRRRFFSLGLSAPGNRPPWAAEENLFIARCNRCNLCVEACPQQVLRVGSGGFPSIVFDDAGCTLCGDCVKACQPRALECDEARQPFPWRARIGTDCLPQRGVECRICAESCETGAIRFRPRLGGIAQPELDIDLCNGCGECIAPCPVSCITPSPLEKKPA</sequence>
<keyword evidence="1 6" id="KW-0004">4Fe-4S</keyword>
<keyword evidence="5 6" id="KW-0411">Iron-sulfur</keyword>
<keyword evidence="9" id="KW-1185">Reference proteome</keyword>
<comment type="cofactor">
    <cofactor evidence="6">
        <name>[4Fe-4S] cluster</name>
        <dbReference type="ChEBI" id="CHEBI:49883"/>
    </cofactor>
</comment>
<reference evidence="8 9" key="1">
    <citation type="submission" date="2020-08" db="EMBL/GenBank/DDBJ databases">
        <title>A Genomic Blueprint of the Chicken Gut Microbiome.</title>
        <authorList>
            <person name="Gilroy R."/>
            <person name="Ravi A."/>
            <person name="Getino M."/>
            <person name="Pursley I."/>
            <person name="Horton D.L."/>
            <person name="Alikhan N.-F."/>
            <person name="Baker D."/>
            <person name="Gharbi K."/>
            <person name="Hall N."/>
            <person name="Watson M."/>
            <person name="Adriaenssens E.M."/>
            <person name="Foster-Nyarko E."/>
            <person name="Jarju S."/>
            <person name="Secka A."/>
            <person name="Antonio M."/>
            <person name="Oren A."/>
            <person name="Chaudhuri R."/>
            <person name="La Ragione R.M."/>
            <person name="Hildebrand F."/>
            <person name="Pallen M.J."/>
        </authorList>
    </citation>
    <scope>NUCLEOTIDE SEQUENCE [LARGE SCALE GENOMIC DNA]</scope>
    <source>
        <strain evidence="8 9">Sa2CUA2</strain>
    </source>
</reference>
<feature type="domain" description="4Fe-4S ferredoxin-type" evidence="7">
    <location>
        <begin position="56"/>
        <end position="85"/>
    </location>
</feature>
<feature type="binding site" evidence="6">
    <location>
        <position position="33"/>
    </location>
    <ligand>
        <name>[4Fe-4S] cluster</name>
        <dbReference type="ChEBI" id="CHEBI:49883"/>
        <label>1</label>
    </ligand>
</feature>
<dbReference type="Gene3D" id="3.30.70.20">
    <property type="match status" value="2"/>
</dbReference>
<dbReference type="InterPro" id="IPR017896">
    <property type="entry name" value="4Fe4S_Fe-S-bd"/>
</dbReference>
<feature type="binding site" evidence="6">
    <location>
        <position position="65"/>
    </location>
    <ligand>
        <name>[4Fe-4S] cluster</name>
        <dbReference type="ChEBI" id="CHEBI:49883"/>
        <label>2</label>
    </ligand>
</feature>
<feature type="binding site" evidence="6">
    <location>
        <position position="68"/>
    </location>
    <ligand>
        <name>[4Fe-4S] cluster</name>
        <dbReference type="ChEBI" id="CHEBI:49883"/>
        <label>2</label>
    </ligand>
</feature>
<evidence type="ECO:0000259" key="7">
    <source>
        <dbReference type="PROSITE" id="PS51379"/>
    </source>
</evidence>
<feature type="binding site" evidence="6">
    <location>
        <position position="43"/>
    </location>
    <ligand>
        <name>[4Fe-4S] cluster</name>
        <dbReference type="ChEBI" id="CHEBI:49883"/>
        <label>1</label>
    </ligand>
</feature>
<dbReference type="PANTHER" id="PTHR24960">
    <property type="entry name" value="PHOTOSYSTEM I IRON-SULFUR CENTER-RELATED"/>
    <property type="match status" value="1"/>
</dbReference>
<dbReference type="SUPFAM" id="SSF54862">
    <property type="entry name" value="4Fe-4S ferredoxins"/>
    <property type="match status" value="1"/>
</dbReference>
<dbReference type="EMBL" id="JACSQG010000009">
    <property type="protein sequence ID" value="MBD7978486.1"/>
    <property type="molecule type" value="Genomic_DNA"/>
</dbReference>
<evidence type="ECO:0000256" key="4">
    <source>
        <dbReference type="ARBA" id="ARBA00023004"/>
    </source>
</evidence>
<evidence type="ECO:0000313" key="9">
    <source>
        <dbReference type="Proteomes" id="UP000611945"/>
    </source>
</evidence>
<accession>A0ABR8TRT4</accession>
<keyword evidence="4 6" id="KW-0408">Iron</keyword>
<evidence type="ECO:0000256" key="2">
    <source>
        <dbReference type="ARBA" id="ARBA00022723"/>
    </source>
</evidence>
<protein>
    <recommendedName>
        <fullName evidence="6">Ferredoxin-type protein NapF</fullName>
    </recommendedName>
</protein>
<dbReference type="PROSITE" id="PS51379">
    <property type="entry name" value="4FE4S_FER_2"/>
    <property type="match status" value="4"/>
</dbReference>
<dbReference type="Proteomes" id="UP000611945">
    <property type="component" value="Unassembled WGS sequence"/>
</dbReference>
<feature type="binding site" evidence="6">
    <location>
        <position position="144"/>
    </location>
    <ligand>
        <name>[4Fe-4S] cluster</name>
        <dbReference type="ChEBI" id="CHEBI:49883"/>
        <label>3</label>
    </ligand>
</feature>